<accession>A0A927MRA7</accession>
<gene>
    <name evidence="2" type="ORF">HEB94_001512</name>
</gene>
<comment type="caution">
    <text evidence="2">The sequence shown here is derived from an EMBL/GenBank/DDBJ whole genome shotgun (WGS) entry which is preliminary data.</text>
</comment>
<protein>
    <submittedName>
        <fullName evidence="2">Uncharacterized protein</fullName>
    </submittedName>
</protein>
<sequence length="127" mass="13232">MRVLRHSLEATRAGYGSLQVAVPNLLATRLLGAPLTPVERRASRVLGARHVVQAAATAALPTPAAYRLGAGVDGLHALSMVALAAADPPRRRIALAEAVSAGVFAVAGLCMARALSGPRRGRRARRR</sequence>
<keyword evidence="1" id="KW-0472">Membrane</keyword>
<dbReference type="RefSeq" id="WP_192749159.1">
    <property type="nucleotide sequence ID" value="NZ_BAABJL010000043.1"/>
</dbReference>
<organism evidence="2 3">
    <name type="scientific">Actinopolymorpha pittospori</name>
    <dbReference type="NCBI Taxonomy" id="648752"/>
    <lineage>
        <taxon>Bacteria</taxon>
        <taxon>Bacillati</taxon>
        <taxon>Actinomycetota</taxon>
        <taxon>Actinomycetes</taxon>
        <taxon>Propionibacteriales</taxon>
        <taxon>Actinopolymorphaceae</taxon>
        <taxon>Actinopolymorpha</taxon>
    </lineage>
</organism>
<dbReference type="EMBL" id="JADBEM010000001">
    <property type="protein sequence ID" value="MBE1604664.1"/>
    <property type="molecule type" value="Genomic_DNA"/>
</dbReference>
<feature type="transmembrane region" description="Helical" evidence="1">
    <location>
        <begin position="93"/>
        <end position="116"/>
    </location>
</feature>
<evidence type="ECO:0000256" key="1">
    <source>
        <dbReference type="SAM" id="Phobius"/>
    </source>
</evidence>
<keyword evidence="1" id="KW-1133">Transmembrane helix</keyword>
<keyword evidence="1" id="KW-0812">Transmembrane</keyword>
<keyword evidence="3" id="KW-1185">Reference proteome</keyword>
<reference evidence="2" key="1">
    <citation type="submission" date="2020-10" db="EMBL/GenBank/DDBJ databases">
        <title>Sequencing the genomes of 1000 actinobacteria strains.</title>
        <authorList>
            <person name="Klenk H.-P."/>
        </authorList>
    </citation>
    <scope>NUCLEOTIDE SEQUENCE</scope>
    <source>
        <strain evidence="2">DSM 45354</strain>
    </source>
</reference>
<evidence type="ECO:0000313" key="2">
    <source>
        <dbReference type="EMBL" id="MBE1604664.1"/>
    </source>
</evidence>
<proteinExistence type="predicted"/>
<dbReference type="Proteomes" id="UP000638648">
    <property type="component" value="Unassembled WGS sequence"/>
</dbReference>
<name>A0A927MRA7_9ACTN</name>
<evidence type="ECO:0000313" key="3">
    <source>
        <dbReference type="Proteomes" id="UP000638648"/>
    </source>
</evidence>
<dbReference type="AlphaFoldDB" id="A0A927MRA7"/>